<feature type="domain" description="Transposase TnpC homeodomain" evidence="4">
    <location>
        <begin position="55"/>
        <end position="126"/>
    </location>
</feature>
<feature type="region of interest" description="Disordered" evidence="1">
    <location>
        <begin position="97"/>
        <end position="128"/>
    </location>
</feature>
<evidence type="ECO:0000259" key="4">
    <source>
        <dbReference type="Pfam" id="PF13007"/>
    </source>
</evidence>
<keyword evidence="7" id="KW-1185">Reference proteome</keyword>
<dbReference type="InterPro" id="IPR052344">
    <property type="entry name" value="Transposase-related"/>
</dbReference>
<protein>
    <submittedName>
        <fullName evidence="6">IS66 family transposase</fullName>
    </submittedName>
</protein>
<dbReference type="PANTHER" id="PTHR33678">
    <property type="entry name" value="BLL1576 PROTEIN"/>
    <property type="match status" value="1"/>
</dbReference>
<accession>A0A426FTT5</accession>
<name>A0A426FTT5_9BURK</name>
<feature type="domain" description="Transposase IS66 C-terminal" evidence="5">
    <location>
        <begin position="479"/>
        <end position="516"/>
    </location>
</feature>
<evidence type="ECO:0000259" key="3">
    <source>
        <dbReference type="Pfam" id="PF13005"/>
    </source>
</evidence>
<dbReference type="Pfam" id="PF13817">
    <property type="entry name" value="DDE_Tnp_IS66_C"/>
    <property type="match status" value="1"/>
</dbReference>
<dbReference type="NCBIfam" id="NF033517">
    <property type="entry name" value="transpos_IS66"/>
    <property type="match status" value="1"/>
</dbReference>
<comment type="caution">
    <text evidence="6">The sequence shown here is derived from an EMBL/GenBank/DDBJ whole genome shotgun (WGS) entry which is preliminary data.</text>
</comment>
<dbReference type="EMBL" id="RRUE01000001">
    <property type="protein sequence ID" value="RRN46096.1"/>
    <property type="molecule type" value="Genomic_DNA"/>
</dbReference>
<dbReference type="InterPro" id="IPR024463">
    <property type="entry name" value="Transposase_TnpC_homeodom"/>
</dbReference>
<dbReference type="InterPro" id="IPR004291">
    <property type="entry name" value="Transposase_IS66_central"/>
</dbReference>
<evidence type="ECO:0000313" key="7">
    <source>
        <dbReference type="Proteomes" id="UP000270261"/>
    </source>
</evidence>
<feature type="domain" description="Transposase IS66 zinc-finger binding" evidence="3">
    <location>
        <begin position="133"/>
        <end position="175"/>
    </location>
</feature>
<dbReference type="Pfam" id="PF03050">
    <property type="entry name" value="DDE_Tnp_IS66"/>
    <property type="match status" value="1"/>
</dbReference>
<sequence>MDAQQLREFTASLMQQLQQQADDLCQKQQILEQQQRELAQRDEKIRFTTVENEKLKVELAYLRRIRFGKKSEKLAGIQGLLFEEAIDEDLATVETQLSRSAPREEKQSHRQPKRQPLPPGLPRTEIRHDPANRSCPCGCALKHVRDDESRKLGYVPGTFFVEHHKRGIWACPNCERIEQAPMPPCIIDKGIATPGLLAHVLVSKYGDHLPLYRQEAIYGRAGLTIARSTLGSWVGQCGVALQPLVDALRRELLEQGVLHADETPIRILAAPKEGRKAGKGWLWTFVPGEKEAIRAVVHHFSDNRAGENARGFLDDWKGALVCDDFGGYKKGFRQGITEVGCMAHARRRFHDHWVHSESPMAEEALGYIKSFYAFEARIRDLDIEQRTALRQRELKPQIDAFFTWLGLQRQKVANGTKLAKAIDYSLKRQAALMRFLDDGRLPMDNTHAERQLRPVAVGRHNWLFTGSLRAGQRAAAIMSLIQTAKLNGHDPLAYLTDVLARLPTHPMSRIGELLPHQWEPPVQQDVPTAAEPTPST</sequence>
<dbReference type="InterPro" id="IPR039552">
    <property type="entry name" value="IS66_C"/>
</dbReference>
<dbReference type="OrthoDB" id="9794514at2"/>
<dbReference type="Pfam" id="PF13005">
    <property type="entry name" value="zf-IS66"/>
    <property type="match status" value="1"/>
</dbReference>
<feature type="domain" description="Transposase IS66 central" evidence="2">
    <location>
        <begin position="189"/>
        <end position="472"/>
    </location>
</feature>
<evidence type="ECO:0000256" key="1">
    <source>
        <dbReference type="SAM" id="MobiDB-lite"/>
    </source>
</evidence>
<dbReference type="AlphaFoldDB" id="A0A426FTT5"/>
<evidence type="ECO:0000313" key="6">
    <source>
        <dbReference type="EMBL" id="RRN46096.1"/>
    </source>
</evidence>
<dbReference type="Proteomes" id="UP000270261">
    <property type="component" value="Unassembled WGS sequence"/>
</dbReference>
<evidence type="ECO:0000259" key="2">
    <source>
        <dbReference type="Pfam" id="PF03050"/>
    </source>
</evidence>
<evidence type="ECO:0000259" key="5">
    <source>
        <dbReference type="Pfam" id="PF13817"/>
    </source>
</evidence>
<gene>
    <name evidence="6" type="ORF">EHV23_04775</name>
</gene>
<proteinExistence type="predicted"/>
<dbReference type="InterPro" id="IPR024474">
    <property type="entry name" value="Znf_dom_IS66"/>
</dbReference>
<dbReference type="Pfam" id="PF13007">
    <property type="entry name" value="LZ_Tnp_IS66"/>
    <property type="match status" value="1"/>
</dbReference>
<organism evidence="6 7">
    <name type="scientific">Lautropia dentalis</name>
    <dbReference type="NCBI Taxonomy" id="2490857"/>
    <lineage>
        <taxon>Bacteria</taxon>
        <taxon>Pseudomonadati</taxon>
        <taxon>Pseudomonadota</taxon>
        <taxon>Betaproteobacteria</taxon>
        <taxon>Burkholderiales</taxon>
        <taxon>Burkholderiaceae</taxon>
        <taxon>Lautropia</taxon>
    </lineage>
</organism>
<dbReference type="RefSeq" id="WP_125095522.1">
    <property type="nucleotide sequence ID" value="NZ_RRUE01000001.1"/>
</dbReference>
<dbReference type="PANTHER" id="PTHR33678:SF1">
    <property type="entry name" value="BLL1576 PROTEIN"/>
    <property type="match status" value="1"/>
</dbReference>
<reference evidence="6 7" key="1">
    <citation type="submission" date="2018-11" db="EMBL/GenBank/DDBJ databases">
        <title>Genome sequencing of Lautropia sp. KCOM 2505 (= ChDC F240).</title>
        <authorList>
            <person name="Kook J.-K."/>
            <person name="Park S.-N."/>
            <person name="Lim Y.K."/>
        </authorList>
    </citation>
    <scope>NUCLEOTIDE SEQUENCE [LARGE SCALE GENOMIC DNA]</scope>
    <source>
        <strain evidence="6 7">KCOM 2505</strain>
    </source>
</reference>